<dbReference type="GO" id="GO:0003676">
    <property type="term" value="F:nucleic acid binding"/>
    <property type="evidence" value="ECO:0007669"/>
    <property type="project" value="InterPro"/>
</dbReference>
<comment type="caution">
    <text evidence="2">The sequence shown here is derived from an EMBL/GenBank/DDBJ whole genome shotgun (WGS) entry which is preliminary data.</text>
</comment>
<accession>A0AAP0ELH1</accession>
<gene>
    <name evidence="2" type="ORF">Scep_025824</name>
</gene>
<dbReference type="PANTHER" id="PTHR47074:SF11">
    <property type="entry name" value="REVERSE TRANSCRIPTASE-LIKE PROTEIN"/>
    <property type="match status" value="1"/>
</dbReference>
<dbReference type="InterPro" id="IPR044730">
    <property type="entry name" value="RNase_H-like_dom_plant"/>
</dbReference>
<dbReference type="AlphaFoldDB" id="A0AAP0ELH1"/>
<dbReference type="CDD" id="cd06222">
    <property type="entry name" value="RNase_H_like"/>
    <property type="match status" value="1"/>
</dbReference>
<dbReference type="GO" id="GO:0004523">
    <property type="term" value="F:RNA-DNA hybrid ribonuclease activity"/>
    <property type="evidence" value="ECO:0007669"/>
    <property type="project" value="InterPro"/>
</dbReference>
<dbReference type="EMBL" id="JBBNAG010000011">
    <property type="protein sequence ID" value="KAK9094355.1"/>
    <property type="molecule type" value="Genomic_DNA"/>
</dbReference>
<organism evidence="2 3">
    <name type="scientific">Stephania cephalantha</name>
    <dbReference type="NCBI Taxonomy" id="152367"/>
    <lineage>
        <taxon>Eukaryota</taxon>
        <taxon>Viridiplantae</taxon>
        <taxon>Streptophyta</taxon>
        <taxon>Embryophyta</taxon>
        <taxon>Tracheophyta</taxon>
        <taxon>Spermatophyta</taxon>
        <taxon>Magnoliopsida</taxon>
        <taxon>Ranunculales</taxon>
        <taxon>Menispermaceae</taxon>
        <taxon>Menispermoideae</taxon>
        <taxon>Cissampelideae</taxon>
        <taxon>Stephania</taxon>
    </lineage>
</organism>
<evidence type="ECO:0000313" key="3">
    <source>
        <dbReference type="Proteomes" id="UP001419268"/>
    </source>
</evidence>
<feature type="domain" description="RNase H type-1" evidence="1">
    <location>
        <begin position="7"/>
        <end position="81"/>
    </location>
</feature>
<dbReference type="Gene3D" id="3.30.420.10">
    <property type="entry name" value="Ribonuclease H-like superfamily/Ribonuclease H"/>
    <property type="match status" value="1"/>
</dbReference>
<proteinExistence type="predicted"/>
<sequence>METPKVDAAVQLGVSGCRIGGILRDIEGTMHACFCLYTEGAFNVEGVELLAIKEELQFFKERGYIAVEVESDSKVVVDMIEACGTGGVNGHLVRETCDLLRTTGSESMDI</sequence>
<protein>
    <recommendedName>
        <fullName evidence="1">RNase H type-1 domain-containing protein</fullName>
    </recommendedName>
</protein>
<evidence type="ECO:0000313" key="2">
    <source>
        <dbReference type="EMBL" id="KAK9094355.1"/>
    </source>
</evidence>
<dbReference type="Proteomes" id="UP001419268">
    <property type="component" value="Unassembled WGS sequence"/>
</dbReference>
<name>A0AAP0ELH1_9MAGN</name>
<dbReference type="InterPro" id="IPR052929">
    <property type="entry name" value="RNase_H-like_EbsB-rel"/>
</dbReference>
<dbReference type="Pfam" id="PF13456">
    <property type="entry name" value="RVT_3"/>
    <property type="match status" value="1"/>
</dbReference>
<dbReference type="PANTHER" id="PTHR47074">
    <property type="entry name" value="BNAC02G40300D PROTEIN"/>
    <property type="match status" value="1"/>
</dbReference>
<dbReference type="InterPro" id="IPR002156">
    <property type="entry name" value="RNaseH_domain"/>
</dbReference>
<reference evidence="2 3" key="1">
    <citation type="submission" date="2024-01" db="EMBL/GenBank/DDBJ databases">
        <title>Genome assemblies of Stephania.</title>
        <authorList>
            <person name="Yang L."/>
        </authorList>
    </citation>
    <scope>NUCLEOTIDE SEQUENCE [LARGE SCALE GENOMIC DNA]</scope>
    <source>
        <strain evidence="2">JXDWG</strain>
        <tissue evidence="2">Leaf</tissue>
    </source>
</reference>
<evidence type="ECO:0000259" key="1">
    <source>
        <dbReference type="Pfam" id="PF13456"/>
    </source>
</evidence>
<dbReference type="InterPro" id="IPR036397">
    <property type="entry name" value="RNaseH_sf"/>
</dbReference>
<keyword evidence="3" id="KW-1185">Reference proteome</keyword>